<reference evidence="1" key="1">
    <citation type="submission" date="2022-11" db="EMBL/GenBank/DDBJ databases">
        <title>Corynebacterium sp. isolated from Penguins.</title>
        <authorList>
            <person name="Sedlar K."/>
            <person name="Svec P."/>
        </authorList>
    </citation>
    <scope>NUCLEOTIDE SEQUENCE</scope>
    <source>
        <strain evidence="1">P7003</strain>
    </source>
</reference>
<protein>
    <recommendedName>
        <fullName evidence="3">Rv3651-like N-terminal domain-containing protein</fullName>
    </recommendedName>
</protein>
<dbReference type="RefSeq" id="WP_267186842.1">
    <property type="nucleotide sequence ID" value="NZ_JAPMKV010000010.1"/>
</dbReference>
<accession>A0ABT3WUB4</accession>
<keyword evidence="2" id="KW-1185">Reference proteome</keyword>
<name>A0ABT3WUB4_9CORY</name>
<dbReference type="EMBL" id="JAPMKV010000010">
    <property type="protein sequence ID" value="MCX7445815.1"/>
    <property type="molecule type" value="Genomic_DNA"/>
</dbReference>
<comment type="caution">
    <text evidence="1">The sequence shown here is derived from an EMBL/GenBank/DDBJ whole genome shotgun (WGS) entry which is preliminary data.</text>
</comment>
<organism evidence="1 2">
    <name type="scientific">Corynebacterium pygosceleis</name>
    <dbReference type="NCBI Taxonomy" id="2800406"/>
    <lineage>
        <taxon>Bacteria</taxon>
        <taxon>Bacillati</taxon>
        <taxon>Actinomycetota</taxon>
        <taxon>Actinomycetes</taxon>
        <taxon>Mycobacteriales</taxon>
        <taxon>Corynebacteriaceae</taxon>
        <taxon>Corynebacterium</taxon>
    </lineage>
</organism>
<dbReference type="Proteomes" id="UP001081709">
    <property type="component" value="Unassembled WGS sequence"/>
</dbReference>
<gene>
    <name evidence="1" type="ORF">OS125_11285</name>
</gene>
<sequence>MRTIDWAAHKRHREQVIADHGQWVGIVDEDGVPLWDLPPVMTLTAPEVLNSPESAKGVLHVGGRYGARHPVVEELIADLTDVVSDDGSLSPVSEATRMLVVERAGGYRRAYTVTHTVATGAAAPEQLEIHAVGVLDVLRTLPAPSRPNSWTPAFHRLDRDWVKTWVRERDVAGIELEQHRGRAVVEGPALQAIYEVIGVSLEAVFRAMGVADPWPVVVEAPASGGPETVIALEDRTIWDTIAPYAAAAGVRVSARLWWPGDPPVGAAHKGNAPTIIIRLKLNRKGTE</sequence>
<evidence type="ECO:0000313" key="2">
    <source>
        <dbReference type="Proteomes" id="UP001081709"/>
    </source>
</evidence>
<proteinExistence type="predicted"/>
<evidence type="ECO:0000313" key="1">
    <source>
        <dbReference type="EMBL" id="MCX7445815.1"/>
    </source>
</evidence>
<evidence type="ECO:0008006" key="3">
    <source>
        <dbReference type="Google" id="ProtNLM"/>
    </source>
</evidence>